<keyword evidence="3 8" id="KW-0812">Transmembrane</keyword>
<dbReference type="GO" id="GO:0016020">
    <property type="term" value="C:membrane"/>
    <property type="evidence" value="ECO:0007669"/>
    <property type="project" value="UniProtKB-SubCell"/>
</dbReference>
<dbReference type="GO" id="GO:0022857">
    <property type="term" value="F:transmembrane transporter activity"/>
    <property type="evidence" value="ECO:0007669"/>
    <property type="project" value="InterPro"/>
</dbReference>
<feature type="transmembrane region" description="Helical" evidence="8">
    <location>
        <begin position="337"/>
        <end position="359"/>
    </location>
</feature>
<organism evidence="10 11">
    <name type="scientific">Phomopsis amygdali</name>
    <name type="common">Fusicoccum amygdali</name>
    <dbReference type="NCBI Taxonomy" id="1214568"/>
    <lineage>
        <taxon>Eukaryota</taxon>
        <taxon>Fungi</taxon>
        <taxon>Dikarya</taxon>
        <taxon>Ascomycota</taxon>
        <taxon>Pezizomycotina</taxon>
        <taxon>Sordariomycetes</taxon>
        <taxon>Sordariomycetidae</taxon>
        <taxon>Diaporthales</taxon>
        <taxon>Diaporthaceae</taxon>
        <taxon>Diaporthe</taxon>
    </lineage>
</organism>
<reference evidence="10" key="1">
    <citation type="submission" date="2023-06" db="EMBL/GenBank/DDBJ databases">
        <authorList>
            <person name="Noh H."/>
        </authorList>
    </citation>
    <scope>NUCLEOTIDE SEQUENCE</scope>
    <source>
        <strain evidence="10">DUCC20226</strain>
    </source>
</reference>
<dbReference type="FunFam" id="1.20.1250.20:FF:000064">
    <property type="entry name" value="MFS allantoate transporter"/>
    <property type="match status" value="1"/>
</dbReference>
<name>A0AAD9S6V3_PHOAM</name>
<dbReference type="InterPro" id="IPR012882">
    <property type="entry name" value="Fmp46"/>
</dbReference>
<feature type="transmembrane region" description="Helical" evidence="8">
    <location>
        <begin position="232"/>
        <end position="254"/>
    </location>
</feature>
<comment type="subcellular location">
    <subcellularLocation>
        <location evidence="1">Membrane</location>
        <topology evidence="1">Multi-pass membrane protein</topology>
    </subcellularLocation>
</comment>
<evidence type="ECO:0000256" key="3">
    <source>
        <dbReference type="ARBA" id="ARBA00022692"/>
    </source>
</evidence>
<keyword evidence="4 8" id="KW-1133">Transmembrane helix</keyword>
<dbReference type="PANTHER" id="PTHR43791">
    <property type="entry name" value="PERMEASE-RELATED"/>
    <property type="match status" value="1"/>
</dbReference>
<feature type="transmembrane region" description="Helical" evidence="8">
    <location>
        <begin position="164"/>
        <end position="187"/>
    </location>
</feature>
<keyword evidence="5 8" id="KW-0472">Membrane</keyword>
<evidence type="ECO:0000256" key="7">
    <source>
        <dbReference type="SAM" id="MobiDB-lite"/>
    </source>
</evidence>
<feature type="transmembrane region" description="Helical" evidence="8">
    <location>
        <begin position="302"/>
        <end position="325"/>
    </location>
</feature>
<proteinExistence type="inferred from homology"/>
<dbReference type="Pfam" id="PF07690">
    <property type="entry name" value="MFS_1"/>
    <property type="match status" value="1"/>
</dbReference>
<sequence length="671" mass="73460">MAHNAVEHKNISIHESEGPSKEKDAVLSHHSDNDSRFDQALDFLKQHKNEAAVSLSRQASFTRGLRRRIDTRVIPFLCCCYTLNFLDKVLLNYANIMGMPKQISLVGNDFSHAYADFWIASLVFSLPNVWLLNRLPVAKFLGCCLIGWGICNACHAALENYAGLVALRVLSGAFESGILPALILIASQYFTYEEQATRFSFWYIGMGFGQIFGGLISFGFQHVSPDAALSSWKTMFLVLGLVTIAFGVVVIFMVPDTPMTARFLNNDDKVALLEHIKVNQTGIENKHFHPGQLLEGLLDIGCWLLLINVVLQLCGSGVVTAYSATILKSFDYSSKEAALLNMPCGAVNMIATLSNATFVRYYGRRWLVVTIDAVIGTIGAGLLCFLPHSNKGGLLLGVYLINVLPGATIIVFQWLSCNVAGHTKRAYASAAANAAFAIGNIIGPETFRANEAPGFRSAKLTLVIAWALLVAISPLAGGYYALKNRSRERKVDHVDEVSDKQAYAGLTDKENLAFRYHFFDGKPSGSLRLFFKIHHKTKDIVTLFHKASSPASVRVANLLKQASANATEHATEDQASDHSAQTAPDRAEFELNITEDPPTPDQLQTILQYVGKPAISSVIKGASSESEALKIFKQSAEAFQRPVTVDWNNGKAIAGADESKILKVLDQIPKK</sequence>
<keyword evidence="2" id="KW-0813">Transport</keyword>
<dbReference type="InterPro" id="IPR020846">
    <property type="entry name" value="MFS_dom"/>
</dbReference>
<dbReference type="PANTHER" id="PTHR43791:SF40">
    <property type="entry name" value="THIAMINE PATHWAY TRANSPORTER THI73"/>
    <property type="match status" value="1"/>
</dbReference>
<feature type="transmembrane region" description="Helical" evidence="8">
    <location>
        <begin position="114"/>
        <end position="133"/>
    </location>
</feature>
<dbReference type="GO" id="GO:0005739">
    <property type="term" value="C:mitochondrion"/>
    <property type="evidence" value="ECO:0007669"/>
    <property type="project" value="InterPro"/>
</dbReference>
<dbReference type="PROSITE" id="PS50850">
    <property type="entry name" value="MFS"/>
    <property type="match status" value="1"/>
</dbReference>
<evidence type="ECO:0000256" key="8">
    <source>
        <dbReference type="SAM" id="Phobius"/>
    </source>
</evidence>
<dbReference type="EMBL" id="JAUJFL010000006">
    <property type="protein sequence ID" value="KAK2600683.1"/>
    <property type="molecule type" value="Genomic_DNA"/>
</dbReference>
<evidence type="ECO:0000313" key="11">
    <source>
        <dbReference type="Proteomes" id="UP001265746"/>
    </source>
</evidence>
<dbReference type="InterPro" id="IPR036259">
    <property type="entry name" value="MFS_trans_sf"/>
</dbReference>
<dbReference type="Proteomes" id="UP001265746">
    <property type="component" value="Unassembled WGS sequence"/>
</dbReference>
<evidence type="ECO:0000256" key="2">
    <source>
        <dbReference type="ARBA" id="ARBA00022448"/>
    </source>
</evidence>
<dbReference type="InterPro" id="IPR036249">
    <property type="entry name" value="Thioredoxin-like_sf"/>
</dbReference>
<feature type="transmembrane region" description="Helical" evidence="8">
    <location>
        <begin position="73"/>
        <end position="94"/>
    </location>
</feature>
<evidence type="ECO:0000256" key="1">
    <source>
        <dbReference type="ARBA" id="ARBA00004141"/>
    </source>
</evidence>
<comment type="caution">
    <text evidence="10">The sequence shown here is derived from an EMBL/GenBank/DDBJ whole genome shotgun (WGS) entry which is preliminary data.</text>
</comment>
<accession>A0AAD9S6V3</accession>
<comment type="similarity">
    <text evidence="6">Belongs to the major facilitator superfamily. Allantoate permease family.</text>
</comment>
<feature type="transmembrane region" description="Helical" evidence="8">
    <location>
        <begin position="426"/>
        <end position="443"/>
    </location>
</feature>
<evidence type="ECO:0000256" key="4">
    <source>
        <dbReference type="ARBA" id="ARBA00022989"/>
    </source>
</evidence>
<feature type="domain" description="Major facilitator superfamily (MFS) profile" evidence="9">
    <location>
        <begin position="73"/>
        <end position="485"/>
    </location>
</feature>
<dbReference type="SUPFAM" id="SSF52833">
    <property type="entry name" value="Thioredoxin-like"/>
    <property type="match status" value="1"/>
</dbReference>
<evidence type="ECO:0000256" key="5">
    <source>
        <dbReference type="ARBA" id="ARBA00023136"/>
    </source>
</evidence>
<dbReference type="Pfam" id="PF07955">
    <property type="entry name" value="DUF1687"/>
    <property type="match status" value="1"/>
</dbReference>
<dbReference type="AlphaFoldDB" id="A0AAD9S6V3"/>
<feature type="transmembrane region" description="Helical" evidence="8">
    <location>
        <begin position="366"/>
        <end position="388"/>
    </location>
</feature>
<dbReference type="GO" id="GO:0016491">
    <property type="term" value="F:oxidoreductase activity"/>
    <property type="evidence" value="ECO:0007669"/>
    <property type="project" value="InterPro"/>
</dbReference>
<feature type="transmembrane region" description="Helical" evidence="8">
    <location>
        <begin position="463"/>
        <end position="482"/>
    </location>
</feature>
<feature type="region of interest" description="Disordered" evidence="7">
    <location>
        <begin position="1"/>
        <end position="29"/>
    </location>
</feature>
<feature type="transmembrane region" description="Helical" evidence="8">
    <location>
        <begin position="140"/>
        <end position="158"/>
    </location>
</feature>
<dbReference type="InterPro" id="IPR011701">
    <property type="entry name" value="MFS"/>
</dbReference>
<feature type="transmembrane region" description="Helical" evidence="8">
    <location>
        <begin position="199"/>
        <end position="220"/>
    </location>
</feature>
<evidence type="ECO:0000256" key="6">
    <source>
        <dbReference type="ARBA" id="ARBA00037968"/>
    </source>
</evidence>
<feature type="transmembrane region" description="Helical" evidence="8">
    <location>
        <begin position="394"/>
        <end position="414"/>
    </location>
</feature>
<feature type="region of interest" description="Disordered" evidence="7">
    <location>
        <begin position="564"/>
        <end position="583"/>
    </location>
</feature>
<dbReference type="Gene3D" id="3.40.30.10">
    <property type="entry name" value="Glutaredoxin"/>
    <property type="match status" value="1"/>
</dbReference>
<evidence type="ECO:0000313" key="10">
    <source>
        <dbReference type="EMBL" id="KAK2600683.1"/>
    </source>
</evidence>
<dbReference type="Gene3D" id="1.20.1250.20">
    <property type="entry name" value="MFS general substrate transporter like domains"/>
    <property type="match status" value="2"/>
</dbReference>
<keyword evidence="11" id="KW-1185">Reference proteome</keyword>
<protein>
    <recommendedName>
        <fullName evidence="9">Major facilitator superfamily (MFS) profile domain-containing protein</fullName>
    </recommendedName>
</protein>
<dbReference type="SUPFAM" id="SSF103473">
    <property type="entry name" value="MFS general substrate transporter"/>
    <property type="match status" value="1"/>
</dbReference>
<evidence type="ECO:0000259" key="9">
    <source>
        <dbReference type="PROSITE" id="PS50850"/>
    </source>
</evidence>
<gene>
    <name evidence="10" type="ORF">N8I77_010201</name>
</gene>